<feature type="domain" description="TonB-dependent receptor plug" evidence="11">
    <location>
        <begin position="113"/>
        <end position="236"/>
    </location>
</feature>
<dbReference type="Gene3D" id="2.60.40.1120">
    <property type="entry name" value="Carboxypeptidase-like, regulatory domain"/>
    <property type="match status" value="1"/>
</dbReference>
<dbReference type="Gene3D" id="2.40.170.20">
    <property type="entry name" value="TonB-dependent receptor, beta-barrel domain"/>
    <property type="match status" value="1"/>
</dbReference>
<dbReference type="InterPro" id="IPR000531">
    <property type="entry name" value="Beta-barrel_TonB"/>
</dbReference>
<evidence type="ECO:0000259" key="11">
    <source>
        <dbReference type="Pfam" id="PF07715"/>
    </source>
</evidence>
<dbReference type="RefSeq" id="WP_379839431.1">
    <property type="nucleotide sequence ID" value="NZ_JBHRYQ010000001.1"/>
</dbReference>
<dbReference type="Proteomes" id="UP001595616">
    <property type="component" value="Unassembled WGS sequence"/>
</dbReference>
<accession>A0ABV7YZF2</accession>
<evidence type="ECO:0000256" key="4">
    <source>
        <dbReference type="ARBA" id="ARBA00022692"/>
    </source>
</evidence>
<keyword evidence="5 9" id="KW-0798">TonB box</keyword>
<reference evidence="13" key="1">
    <citation type="journal article" date="2019" name="Int. J. Syst. Evol. Microbiol.">
        <title>The Global Catalogue of Microorganisms (GCM) 10K type strain sequencing project: providing services to taxonomists for standard genome sequencing and annotation.</title>
        <authorList>
            <consortium name="The Broad Institute Genomics Platform"/>
            <consortium name="The Broad Institute Genome Sequencing Center for Infectious Disease"/>
            <person name="Wu L."/>
            <person name="Ma J."/>
        </authorList>
    </citation>
    <scope>NUCLEOTIDE SEQUENCE [LARGE SCALE GENOMIC DNA]</scope>
    <source>
        <strain evidence="13">CECT 7956</strain>
    </source>
</reference>
<dbReference type="InterPro" id="IPR012910">
    <property type="entry name" value="Plug_dom"/>
</dbReference>
<proteinExistence type="inferred from homology"/>
<protein>
    <submittedName>
        <fullName evidence="12">SusC/RagA family TonB-linked outer membrane protein</fullName>
    </submittedName>
</protein>
<dbReference type="Pfam" id="PF00593">
    <property type="entry name" value="TonB_dep_Rec_b-barrel"/>
    <property type="match status" value="1"/>
</dbReference>
<dbReference type="NCBIfam" id="TIGR04056">
    <property type="entry name" value="OMP_RagA_SusC"/>
    <property type="match status" value="1"/>
</dbReference>
<evidence type="ECO:0000256" key="7">
    <source>
        <dbReference type="ARBA" id="ARBA00023237"/>
    </source>
</evidence>
<dbReference type="Pfam" id="PF07715">
    <property type="entry name" value="Plug"/>
    <property type="match status" value="1"/>
</dbReference>
<evidence type="ECO:0000256" key="8">
    <source>
        <dbReference type="PROSITE-ProRule" id="PRU01360"/>
    </source>
</evidence>
<dbReference type="EMBL" id="JBHRYQ010000001">
    <property type="protein sequence ID" value="MFC3812549.1"/>
    <property type="molecule type" value="Genomic_DNA"/>
</dbReference>
<evidence type="ECO:0000256" key="6">
    <source>
        <dbReference type="ARBA" id="ARBA00023136"/>
    </source>
</evidence>
<keyword evidence="13" id="KW-1185">Reference proteome</keyword>
<evidence type="ECO:0000256" key="5">
    <source>
        <dbReference type="ARBA" id="ARBA00023077"/>
    </source>
</evidence>
<comment type="subcellular location">
    <subcellularLocation>
        <location evidence="1 8">Cell outer membrane</location>
        <topology evidence="1 8">Multi-pass membrane protein</topology>
    </subcellularLocation>
</comment>
<name>A0ABV7YZF2_9BACT</name>
<evidence type="ECO:0000313" key="13">
    <source>
        <dbReference type="Proteomes" id="UP001595616"/>
    </source>
</evidence>
<dbReference type="NCBIfam" id="TIGR04057">
    <property type="entry name" value="SusC_RagA_signa"/>
    <property type="match status" value="1"/>
</dbReference>
<evidence type="ECO:0000313" key="12">
    <source>
        <dbReference type="EMBL" id="MFC3812549.1"/>
    </source>
</evidence>
<dbReference type="Pfam" id="PF13715">
    <property type="entry name" value="CarbopepD_reg_2"/>
    <property type="match status" value="1"/>
</dbReference>
<evidence type="ECO:0000256" key="9">
    <source>
        <dbReference type="RuleBase" id="RU003357"/>
    </source>
</evidence>
<dbReference type="InterPro" id="IPR039426">
    <property type="entry name" value="TonB-dep_rcpt-like"/>
</dbReference>
<dbReference type="SUPFAM" id="SSF56935">
    <property type="entry name" value="Porins"/>
    <property type="match status" value="1"/>
</dbReference>
<dbReference type="PROSITE" id="PS52016">
    <property type="entry name" value="TONB_DEPENDENT_REC_3"/>
    <property type="match status" value="1"/>
</dbReference>
<gene>
    <name evidence="12" type="ORF">ACFOOI_17950</name>
</gene>
<dbReference type="InterPro" id="IPR008969">
    <property type="entry name" value="CarboxyPept-like_regulatory"/>
</dbReference>
<comment type="caution">
    <text evidence="12">The sequence shown here is derived from an EMBL/GenBank/DDBJ whole genome shotgun (WGS) entry which is preliminary data.</text>
</comment>
<keyword evidence="2 8" id="KW-0813">Transport</keyword>
<keyword evidence="3 8" id="KW-1134">Transmembrane beta strand</keyword>
<keyword evidence="4 8" id="KW-0812">Transmembrane</keyword>
<organism evidence="12 13">
    <name type="scientific">Lacihabitans lacunae</name>
    <dbReference type="NCBI Taxonomy" id="1028214"/>
    <lineage>
        <taxon>Bacteria</taxon>
        <taxon>Pseudomonadati</taxon>
        <taxon>Bacteroidota</taxon>
        <taxon>Cytophagia</taxon>
        <taxon>Cytophagales</taxon>
        <taxon>Leadbetterellaceae</taxon>
        <taxon>Lacihabitans</taxon>
    </lineage>
</organism>
<evidence type="ECO:0000256" key="1">
    <source>
        <dbReference type="ARBA" id="ARBA00004571"/>
    </source>
</evidence>
<dbReference type="Gene3D" id="2.170.130.10">
    <property type="entry name" value="TonB-dependent receptor, plug domain"/>
    <property type="match status" value="1"/>
</dbReference>
<dbReference type="InterPro" id="IPR023996">
    <property type="entry name" value="TonB-dep_OMP_SusC/RagA"/>
</dbReference>
<comment type="similarity">
    <text evidence="8 9">Belongs to the TonB-dependent receptor family.</text>
</comment>
<sequence length="1062" mass="116417">MGLVFWSLFGFSQDLKKVSGKVVDKQTNEPIVGAAIQVLNTKKQIGTTSDTEGDFTLNVPENAEKIKVSIVGYTSKEVTITGSVLAILLEPGQILDEVVVTALGLERQSKNLGYALQKLDGKEISNTKAVNFLDNLAGKVAGLTVVSGSTGVGGTSRISIRGESSFTNTNPLFVVDGIPINNNTIINNVNDDANGFMEVDFGNGAMEVNPDDIASVSVLKGPSAAALYGTRASNGVIVITTKKGSPQKGLGISFNSTFFSESPFKLPQFQNTYGQGNSGAFAYKNGLGGGVNDNITYSYGPKLDAGINVAQFDSPVTLPNGSTVRAGDIAVYSGQAITPTPFNSQPNNLKDFYQTGNTTINNLAISGGFDKGNYRLSLTNLDSKSIIPGVDLQRKNISTSLNFSPIQKLKISSNINYVNSSSDNRPATKYGSENVNYSLVAWLGRSNNIESLRNYWQPGLENVEQYSFNYTYFDNPFFTLYENRNGFNRDRVFGNISAKYDFTPELSLSVRSGIDNQIEKRTFRRNFSSNRFKQGAYAEQNVLYKEVNTDFLLNYNKNLGDFIADFSAGGNRMDQNANMDQTQTLSLAQPGIFSFSNAASPLEYYQTVGLKRINSLYGLAKFSYKNYLFLDITGRNDWSSSLASISSSSNTSFFYPSVSGSFVVSNLANLPESISFAKIRASIASVGNDTNPFQTAGTFVSSTAVGGLPTFTDQTQIANANLKPEQITSVEVGADVRFFNDRLKIDVTYFNSLNKNQILSLPIAVSSGYDQRSINGGAVRSHGFEAILGIDLVHNSPFKWNTNFNFSMYKNIVESLPDGAKTITLAYNRIYDNVNQTIWYQVKEGGRMGDMYGTGYKKNEAGQFIIGSDGRYIVDNTLIKLGNYNPDFILGMYNTFSYKDFSANLLLDWRQGGQLVSRTLALAGVAGQLKETENRPEAGIVAEGVVNVGTVESPVYQPNTKAVSAETYYRMYYDRNHEENNTYDASYLKIREASITYRLPIQYKRIENVTVSVVGRNLFAFSKIPHFDPEQFGIQGQKLMSGVEDMSYATSRSVGFKLGLNF</sequence>
<keyword evidence="7 8" id="KW-0998">Cell outer membrane</keyword>
<dbReference type="InterPro" id="IPR037066">
    <property type="entry name" value="Plug_dom_sf"/>
</dbReference>
<dbReference type="InterPro" id="IPR036942">
    <property type="entry name" value="Beta-barrel_TonB_sf"/>
</dbReference>
<evidence type="ECO:0000256" key="2">
    <source>
        <dbReference type="ARBA" id="ARBA00022448"/>
    </source>
</evidence>
<evidence type="ECO:0000256" key="3">
    <source>
        <dbReference type="ARBA" id="ARBA00022452"/>
    </source>
</evidence>
<dbReference type="InterPro" id="IPR023997">
    <property type="entry name" value="TonB-dep_OMP_SusC/RagA_CS"/>
</dbReference>
<evidence type="ECO:0000259" key="10">
    <source>
        <dbReference type="Pfam" id="PF00593"/>
    </source>
</evidence>
<dbReference type="SUPFAM" id="SSF49464">
    <property type="entry name" value="Carboxypeptidase regulatory domain-like"/>
    <property type="match status" value="1"/>
</dbReference>
<feature type="domain" description="TonB-dependent receptor-like beta-barrel" evidence="10">
    <location>
        <begin position="457"/>
        <end position="896"/>
    </location>
</feature>
<keyword evidence="6 8" id="KW-0472">Membrane</keyword>